<comment type="similarity">
    <text evidence="1">Belongs to the sigma-70 factor family. ECF subfamily.</text>
</comment>
<dbReference type="Proteomes" id="UP000635983">
    <property type="component" value="Unassembled WGS sequence"/>
</dbReference>
<dbReference type="CDD" id="cd06171">
    <property type="entry name" value="Sigma70_r4"/>
    <property type="match status" value="1"/>
</dbReference>
<evidence type="ECO:0000259" key="6">
    <source>
        <dbReference type="Pfam" id="PF22029"/>
    </source>
</evidence>
<dbReference type="Gene3D" id="1.10.1740.10">
    <property type="match status" value="1"/>
</dbReference>
<dbReference type="InterPro" id="IPR013249">
    <property type="entry name" value="RNA_pol_sigma70_r4_t2"/>
</dbReference>
<dbReference type="InterPro" id="IPR013325">
    <property type="entry name" value="RNA_pol_sigma_r2"/>
</dbReference>
<dbReference type="InterPro" id="IPR036388">
    <property type="entry name" value="WH-like_DNA-bd_sf"/>
</dbReference>
<dbReference type="EMBL" id="BMPO01000003">
    <property type="protein sequence ID" value="GGJ88580.1"/>
    <property type="molecule type" value="Genomic_DNA"/>
</dbReference>
<dbReference type="SUPFAM" id="SSF88946">
    <property type="entry name" value="Sigma2 domain of RNA polymerase sigma factors"/>
    <property type="match status" value="1"/>
</dbReference>
<name>A0A917PR52_9PSED</name>
<dbReference type="InterPro" id="IPR039425">
    <property type="entry name" value="RNA_pol_sigma-70-like"/>
</dbReference>
<dbReference type="InterPro" id="IPR013324">
    <property type="entry name" value="RNA_pol_sigma_r3/r4-like"/>
</dbReference>
<dbReference type="GO" id="GO:0006352">
    <property type="term" value="P:DNA-templated transcription initiation"/>
    <property type="evidence" value="ECO:0007669"/>
    <property type="project" value="InterPro"/>
</dbReference>
<dbReference type="AlphaFoldDB" id="A0A917PR52"/>
<evidence type="ECO:0000256" key="3">
    <source>
        <dbReference type="ARBA" id="ARBA00023082"/>
    </source>
</evidence>
<feature type="domain" description="PhyR sigma2" evidence="6">
    <location>
        <begin position="11"/>
        <end position="62"/>
    </location>
</feature>
<reference evidence="7" key="1">
    <citation type="journal article" date="2014" name="Int. J. Syst. Evol. Microbiol.">
        <title>Complete genome sequence of Corynebacterium casei LMG S-19264T (=DSM 44701T), isolated from a smear-ripened cheese.</title>
        <authorList>
            <consortium name="US DOE Joint Genome Institute (JGI-PGF)"/>
            <person name="Walter F."/>
            <person name="Albersmeier A."/>
            <person name="Kalinowski J."/>
            <person name="Ruckert C."/>
        </authorList>
    </citation>
    <scope>NUCLEOTIDE SEQUENCE</scope>
    <source>
        <strain evidence="7">JCM 30078</strain>
    </source>
</reference>
<dbReference type="RefSeq" id="WP_188982342.1">
    <property type="nucleotide sequence ID" value="NZ_BMPO01000003.1"/>
</dbReference>
<dbReference type="GO" id="GO:0003677">
    <property type="term" value="F:DNA binding"/>
    <property type="evidence" value="ECO:0007669"/>
    <property type="project" value="InterPro"/>
</dbReference>
<dbReference type="InterPro" id="IPR053866">
    <property type="entry name" value="PhyR_sigma2"/>
</dbReference>
<evidence type="ECO:0000256" key="4">
    <source>
        <dbReference type="ARBA" id="ARBA00023163"/>
    </source>
</evidence>
<dbReference type="SUPFAM" id="SSF88659">
    <property type="entry name" value="Sigma3 and sigma4 domains of RNA polymerase sigma factors"/>
    <property type="match status" value="1"/>
</dbReference>
<feature type="domain" description="RNA polymerase sigma factor 70 region 4 type 2" evidence="5">
    <location>
        <begin position="104"/>
        <end position="153"/>
    </location>
</feature>
<gene>
    <name evidence="7" type="ORF">GCM10009304_12790</name>
</gene>
<sequence length="171" mass="19991">MRKHDLDEVLREQIPALRRYARWLTRDISGADDLVQTSLEKALSRWSTRQVEGELRPWLFSIVYHSFIDSCRRARRYQRFLELFRGDEPTQASLEREYVAGATLSAFERLPEEQRNLLYWVSVEGLSYKEIATMLKVPIGTVMSRLSRARDALRKLAEGTHSPKPALRVLK</sequence>
<dbReference type="NCBIfam" id="TIGR02937">
    <property type="entry name" value="sigma70-ECF"/>
    <property type="match status" value="1"/>
</dbReference>
<dbReference type="GO" id="GO:0016987">
    <property type="term" value="F:sigma factor activity"/>
    <property type="evidence" value="ECO:0007669"/>
    <property type="project" value="UniProtKB-KW"/>
</dbReference>
<evidence type="ECO:0000256" key="2">
    <source>
        <dbReference type="ARBA" id="ARBA00023015"/>
    </source>
</evidence>
<keyword evidence="4" id="KW-0804">Transcription</keyword>
<comment type="caution">
    <text evidence="7">The sequence shown here is derived from an EMBL/GenBank/DDBJ whole genome shotgun (WGS) entry which is preliminary data.</text>
</comment>
<evidence type="ECO:0000313" key="7">
    <source>
        <dbReference type="EMBL" id="GGJ88580.1"/>
    </source>
</evidence>
<organism evidence="7 8">
    <name type="scientific">Pseudomonas matsuisoli</name>
    <dbReference type="NCBI Taxonomy" id="1515666"/>
    <lineage>
        <taxon>Bacteria</taxon>
        <taxon>Pseudomonadati</taxon>
        <taxon>Pseudomonadota</taxon>
        <taxon>Gammaproteobacteria</taxon>
        <taxon>Pseudomonadales</taxon>
        <taxon>Pseudomonadaceae</taxon>
        <taxon>Pseudomonas</taxon>
    </lineage>
</organism>
<keyword evidence="8" id="KW-1185">Reference proteome</keyword>
<proteinExistence type="inferred from homology"/>
<keyword evidence="2" id="KW-0805">Transcription regulation</keyword>
<dbReference type="InterPro" id="IPR014284">
    <property type="entry name" value="RNA_pol_sigma-70_dom"/>
</dbReference>
<evidence type="ECO:0000313" key="8">
    <source>
        <dbReference type="Proteomes" id="UP000635983"/>
    </source>
</evidence>
<dbReference type="PANTHER" id="PTHR43133">
    <property type="entry name" value="RNA POLYMERASE ECF-TYPE SIGMA FACTO"/>
    <property type="match status" value="1"/>
</dbReference>
<dbReference type="Pfam" id="PF08281">
    <property type="entry name" value="Sigma70_r4_2"/>
    <property type="match status" value="1"/>
</dbReference>
<keyword evidence="3" id="KW-0731">Sigma factor</keyword>
<evidence type="ECO:0000259" key="5">
    <source>
        <dbReference type="Pfam" id="PF08281"/>
    </source>
</evidence>
<protein>
    <submittedName>
        <fullName evidence="7">RNA polymerase sigma factor</fullName>
    </submittedName>
</protein>
<evidence type="ECO:0000256" key="1">
    <source>
        <dbReference type="ARBA" id="ARBA00010641"/>
    </source>
</evidence>
<accession>A0A917PR52</accession>
<reference evidence="7" key="2">
    <citation type="submission" date="2020-09" db="EMBL/GenBank/DDBJ databases">
        <authorList>
            <person name="Sun Q."/>
            <person name="Ohkuma M."/>
        </authorList>
    </citation>
    <scope>NUCLEOTIDE SEQUENCE</scope>
    <source>
        <strain evidence="7">JCM 30078</strain>
    </source>
</reference>
<dbReference type="Gene3D" id="1.10.10.10">
    <property type="entry name" value="Winged helix-like DNA-binding domain superfamily/Winged helix DNA-binding domain"/>
    <property type="match status" value="1"/>
</dbReference>
<dbReference type="Pfam" id="PF22029">
    <property type="entry name" value="PhyR_sigma2"/>
    <property type="match status" value="1"/>
</dbReference>
<dbReference type="PANTHER" id="PTHR43133:SF25">
    <property type="entry name" value="RNA POLYMERASE SIGMA FACTOR RFAY-RELATED"/>
    <property type="match status" value="1"/>
</dbReference>